<feature type="compositionally biased region" description="Basic residues" evidence="1">
    <location>
        <begin position="129"/>
        <end position="145"/>
    </location>
</feature>
<comment type="caution">
    <text evidence="3">The sequence shown here is derived from an EMBL/GenBank/DDBJ whole genome shotgun (WGS) entry which is preliminary data.</text>
</comment>
<evidence type="ECO:0000256" key="1">
    <source>
        <dbReference type="SAM" id="MobiDB-lite"/>
    </source>
</evidence>
<organism evidence="3 5">
    <name type="scientific">Durusdinium trenchii</name>
    <dbReference type="NCBI Taxonomy" id="1381693"/>
    <lineage>
        <taxon>Eukaryota</taxon>
        <taxon>Sar</taxon>
        <taxon>Alveolata</taxon>
        <taxon>Dinophyceae</taxon>
        <taxon>Suessiales</taxon>
        <taxon>Symbiodiniaceae</taxon>
        <taxon>Durusdinium</taxon>
    </lineage>
</organism>
<feature type="region of interest" description="Disordered" evidence="1">
    <location>
        <begin position="34"/>
        <end position="145"/>
    </location>
</feature>
<feature type="signal peptide" evidence="2">
    <location>
        <begin position="1"/>
        <end position="15"/>
    </location>
</feature>
<proteinExistence type="predicted"/>
<protein>
    <submittedName>
        <fullName evidence="3">Uncharacterized protein</fullName>
    </submittedName>
</protein>
<reference evidence="3 5" key="1">
    <citation type="submission" date="2024-02" db="EMBL/GenBank/DDBJ databases">
        <authorList>
            <person name="Chen Y."/>
            <person name="Shah S."/>
            <person name="Dougan E. K."/>
            <person name="Thang M."/>
            <person name="Chan C."/>
        </authorList>
    </citation>
    <scope>NUCLEOTIDE SEQUENCE [LARGE SCALE GENOMIC DNA]</scope>
</reference>
<gene>
    <name evidence="3" type="ORF">SCF082_LOCUS28145</name>
    <name evidence="4" type="ORF">SCF082_LOCUS28153</name>
</gene>
<keyword evidence="2" id="KW-0732">Signal</keyword>
<evidence type="ECO:0000313" key="3">
    <source>
        <dbReference type="EMBL" id="CAK9051245.1"/>
    </source>
</evidence>
<feature type="compositionally biased region" description="Low complexity" evidence="1">
    <location>
        <begin position="34"/>
        <end position="51"/>
    </location>
</feature>
<dbReference type="Proteomes" id="UP001642464">
    <property type="component" value="Unassembled WGS sequence"/>
</dbReference>
<keyword evidence="5" id="KW-1185">Reference proteome</keyword>
<feature type="compositionally biased region" description="Basic and acidic residues" evidence="1">
    <location>
        <begin position="52"/>
        <end position="70"/>
    </location>
</feature>
<evidence type="ECO:0000313" key="5">
    <source>
        <dbReference type="Proteomes" id="UP001642464"/>
    </source>
</evidence>
<feature type="chain" id="PRO_5045029339" evidence="2">
    <location>
        <begin position="16"/>
        <end position="176"/>
    </location>
</feature>
<accession>A0ABP0MMA7</accession>
<dbReference type="EMBL" id="CAXAMM010022124">
    <property type="protein sequence ID" value="CAK9051274.1"/>
    <property type="molecule type" value="Genomic_DNA"/>
</dbReference>
<dbReference type="EMBL" id="CAXAMM010022113">
    <property type="protein sequence ID" value="CAK9051245.1"/>
    <property type="molecule type" value="Genomic_DNA"/>
</dbReference>
<sequence>MKLLLALAGVAMVLGGEVQNLRGEPKAVKEEVPEAAPKAAEAGGEVGAVAKEPAEAKAAITKEEQSEEVPKAAGDVVTEPTESKAEASAAAQELESRTETEETEEPEVGVVFEELDEKSGDEVKEKSAHRPGRRRPWHGPGRRRPVGGGCTRYVNCYNGWYGGVRCSGGRHCVAWR</sequence>
<feature type="compositionally biased region" description="Basic and acidic residues" evidence="1">
    <location>
        <begin position="117"/>
        <end position="128"/>
    </location>
</feature>
<evidence type="ECO:0000256" key="2">
    <source>
        <dbReference type="SAM" id="SignalP"/>
    </source>
</evidence>
<evidence type="ECO:0000313" key="4">
    <source>
        <dbReference type="EMBL" id="CAK9051274.1"/>
    </source>
</evidence>
<name>A0ABP0MMA7_9DINO</name>